<dbReference type="PANTHER" id="PTHR23003">
    <property type="entry name" value="RNA RECOGNITION MOTIF RRM DOMAIN CONTAINING PROTEIN"/>
    <property type="match status" value="1"/>
</dbReference>
<dbReference type="GO" id="GO:0003729">
    <property type="term" value="F:mRNA binding"/>
    <property type="evidence" value="ECO:0007669"/>
    <property type="project" value="TreeGrafter"/>
</dbReference>
<evidence type="ECO:0000256" key="3">
    <source>
        <dbReference type="ARBA" id="ARBA00022737"/>
    </source>
</evidence>
<dbReference type="Gene3D" id="3.30.70.330">
    <property type="match status" value="2"/>
</dbReference>
<keyword evidence="10" id="KW-1185">Reference proteome</keyword>
<comment type="caution">
    <text evidence="9">The sequence shown here is derived from an EMBL/GenBank/DDBJ whole genome shotgun (WGS) entry which is preliminary data.</text>
</comment>
<keyword evidence="2" id="KW-0507">mRNA processing</keyword>
<organism evidence="9 10">
    <name type="scientific">Chrysochromulina tobinii</name>
    <dbReference type="NCBI Taxonomy" id="1460289"/>
    <lineage>
        <taxon>Eukaryota</taxon>
        <taxon>Haptista</taxon>
        <taxon>Haptophyta</taxon>
        <taxon>Prymnesiophyceae</taxon>
        <taxon>Prymnesiales</taxon>
        <taxon>Chrysochromulinaceae</taxon>
        <taxon>Chrysochromulina</taxon>
    </lineage>
</organism>
<feature type="domain" description="RRM" evidence="8">
    <location>
        <begin position="355"/>
        <end position="426"/>
    </location>
</feature>
<evidence type="ECO:0000313" key="9">
    <source>
        <dbReference type="EMBL" id="KOO21743.1"/>
    </source>
</evidence>
<dbReference type="EMBL" id="JWZX01003338">
    <property type="protein sequence ID" value="KOO21743.1"/>
    <property type="molecule type" value="Genomic_DNA"/>
</dbReference>
<dbReference type="PANTHER" id="PTHR23003:SF62">
    <property type="entry name" value="SERINE_ARGININE (SR)-TYPE SHUTTLING MRNA BINDING PROTEIN NPL3"/>
    <property type="match status" value="1"/>
</dbReference>
<evidence type="ECO:0000256" key="1">
    <source>
        <dbReference type="ARBA" id="ARBA00004123"/>
    </source>
</evidence>
<keyword evidence="4 6" id="KW-0694">RNA-binding</keyword>
<feature type="region of interest" description="Disordered" evidence="7">
    <location>
        <begin position="427"/>
        <end position="494"/>
    </location>
</feature>
<name>A0A0M0J686_9EUKA</name>
<feature type="domain" description="RRM" evidence="8">
    <location>
        <begin position="265"/>
        <end position="338"/>
    </location>
</feature>
<evidence type="ECO:0000313" key="10">
    <source>
        <dbReference type="Proteomes" id="UP000037460"/>
    </source>
</evidence>
<evidence type="ECO:0000259" key="8">
    <source>
        <dbReference type="PROSITE" id="PS50102"/>
    </source>
</evidence>
<comment type="subcellular location">
    <subcellularLocation>
        <location evidence="1">Nucleus</location>
    </subcellularLocation>
</comment>
<dbReference type="GO" id="GO:0005737">
    <property type="term" value="C:cytoplasm"/>
    <property type="evidence" value="ECO:0007669"/>
    <property type="project" value="TreeGrafter"/>
</dbReference>
<evidence type="ECO:0000256" key="5">
    <source>
        <dbReference type="ARBA" id="ARBA00023242"/>
    </source>
</evidence>
<feature type="compositionally biased region" description="Gly residues" evidence="7">
    <location>
        <begin position="622"/>
        <end position="632"/>
    </location>
</feature>
<dbReference type="InterPro" id="IPR012677">
    <property type="entry name" value="Nucleotide-bd_a/b_plait_sf"/>
</dbReference>
<feature type="compositionally biased region" description="Basic and acidic residues" evidence="7">
    <location>
        <begin position="529"/>
        <end position="549"/>
    </location>
</feature>
<dbReference type="Pfam" id="PF00076">
    <property type="entry name" value="RRM_1"/>
    <property type="match status" value="2"/>
</dbReference>
<dbReference type="InterPro" id="IPR050374">
    <property type="entry name" value="RRT5_SRSF_SR"/>
</dbReference>
<dbReference type="GO" id="GO:0005634">
    <property type="term" value="C:nucleus"/>
    <property type="evidence" value="ECO:0007669"/>
    <property type="project" value="UniProtKB-SubCell"/>
</dbReference>
<dbReference type="SUPFAM" id="SSF54928">
    <property type="entry name" value="RNA-binding domain, RBD"/>
    <property type="match status" value="1"/>
</dbReference>
<dbReference type="PROSITE" id="PS50102">
    <property type="entry name" value="RRM"/>
    <property type="match status" value="2"/>
</dbReference>
<sequence length="654" mass="71385">MSSSHALMKDMKDIARIRSTGAGSSSSHALLAARSAALESAAPTNPRRALREAEHRSARRAFLDIEERNAGLDDYCARRTAPAPGWQSPFANTAGFGSRDTRFAAYWRAPAHKPQTSVVVGPGVYELDPPGSSASLGSTIRASTAAAVNPFRYGETAPLSMATSFGHPEINDWWCDIGKEGCLRPTAHAVHGGNYEPGLFWYKENLCVCEACYRAGYAEDHHGYALAEDEMRRHRIPEELSPAGTFAPGWRKSDYHKFLGFAGNQSRDIGNLDPAFTQAQLAAYVTRFGPTKSVWVARSPPGFAFIEFETEQDAQACIDVVHDARLGHQNVTAQFAKTNGPKEPPPAKPAPSCRHRAVLKNLPASFSWRELQDEMRQLGSVIYADMDAQGDGHVEFASAEDLDRAVQRLHGSRLDGNYIVVYKEAEGPPPASSYDPPPASSYDPPPASSYDPPPASSYDPPPASSYDDRGGGYDARAPAGSGAHGSGTYDRGYDRSYNRGYSDMRDTERAAYNDTRGGSGAYGSGTYDRGYDRSYNRGYSDMRDTERAAYNDTRGGSGAYGSGTYDRDGSGTYDRGYDRSYNRGYSRYDDVRQDSRYEGAYGDRRSGTHGSYRERERDGLYARGGGGSGGYDGARSNGYGYQNYEQGGHDRGQR</sequence>
<dbReference type="InterPro" id="IPR000504">
    <property type="entry name" value="RRM_dom"/>
</dbReference>
<feature type="compositionally biased region" description="Basic and acidic residues" evidence="7">
    <location>
        <begin position="565"/>
        <end position="620"/>
    </location>
</feature>
<dbReference type="GO" id="GO:0006397">
    <property type="term" value="P:mRNA processing"/>
    <property type="evidence" value="ECO:0007669"/>
    <property type="project" value="UniProtKB-KW"/>
</dbReference>
<dbReference type="Proteomes" id="UP000037460">
    <property type="component" value="Unassembled WGS sequence"/>
</dbReference>
<keyword evidence="5" id="KW-0539">Nucleus</keyword>
<evidence type="ECO:0000256" key="2">
    <source>
        <dbReference type="ARBA" id="ARBA00022664"/>
    </source>
</evidence>
<dbReference type="OrthoDB" id="1099063at2759"/>
<evidence type="ECO:0000256" key="4">
    <source>
        <dbReference type="ARBA" id="ARBA00022884"/>
    </source>
</evidence>
<dbReference type="InterPro" id="IPR035979">
    <property type="entry name" value="RBD_domain_sf"/>
</dbReference>
<evidence type="ECO:0000256" key="7">
    <source>
        <dbReference type="SAM" id="MobiDB-lite"/>
    </source>
</evidence>
<reference evidence="10" key="1">
    <citation type="journal article" date="2015" name="PLoS Genet.">
        <title>Genome Sequence and Transcriptome Analyses of Chrysochromulina tobin: Metabolic Tools for Enhanced Algal Fitness in the Prominent Order Prymnesiales (Haptophyceae).</title>
        <authorList>
            <person name="Hovde B.T."/>
            <person name="Deodato C.R."/>
            <person name="Hunsperger H.M."/>
            <person name="Ryken S.A."/>
            <person name="Yost W."/>
            <person name="Jha R.K."/>
            <person name="Patterson J."/>
            <person name="Monnat R.J. Jr."/>
            <person name="Barlow S.B."/>
            <person name="Starkenburg S.R."/>
            <person name="Cattolico R.A."/>
        </authorList>
    </citation>
    <scope>NUCLEOTIDE SEQUENCE</scope>
    <source>
        <strain evidence="10">CCMP291</strain>
    </source>
</reference>
<feature type="compositionally biased region" description="Low complexity" evidence="7">
    <location>
        <begin position="633"/>
        <end position="646"/>
    </location>
</feature>
<dbReference type="AlphaFoldDB" id="A0A0M0J686"/>
<feature type="compositionally biased region" description="Pro residues" evidence="7">
    <location>
        <begin position="427"/>
        <end position="463"/>
    </location>
</feature>
<accession>A0A0M0J686</accession>
<gene>
    <name evidence="9" type="ORF">Ctob_001311</name>
</gene>
<dbReference type="SMART" id="SM00360">
    <property type="entry name" value="RRM"/>
    <property type="match status" value="2"/>
</dbReference>
<evidence type="ECO:0000256" key="6">
    <source>
        <dbReference type="PROSITE-ProRule" id="PRU00176"/>
    </source>
</evidence>
<proteinExistence type="predicted"/>
<feature type="region of interest" description="Disordered" evidence="7">
    <location>
        <begin position="510"/>
        <end position="654"/>
    </location>
</feature>
<protein>
    <submittedName>
        <fullName evidence="9">Serine arginine-rich splicing factor 5-like protein</fullName>
    </submittedName>
</protein>
<keyword evidence="3" id="KW-0677">Repeat</keyword>